<sequence>MMADYVLSVWKAGDEPAGGAARLRRLIEHLRYGRTLAEIAGDLQFDRSRWRDAIAVSTNRPDRRYQLGRA</sequence>
<dbReference type="Proteomes" id="UP000598146">
    <property type="component" value="Unassembled WGS sequence"/>
</dbReference>
<accession>A0A931FYM5</accession>
<name>A0A931FYM5_9ACTN</name>
<comment type="caution">
    <text evidence="1">The sequence shown here is derived from an EMBL/GenBank/DDBJ whole genome shotgun (WGS) entry which is preliminary data.</text>
</comment>
<protein>
    <submittedName>
        <fullName evidence="1">Uncharacterized protein</fullName>
    </submittedName>
</protein>
<organism evidence="1 2">
    <name type="scientific">Actinoplanes aureus</name>
    <dbReference type="NCBI Taxonomy" id="2792083"/>
    <lineage>
        <taxon>Bacteria</taxon>
        <taxon>Bacillati</taxon>
        <taxon>Actinomycetota</taxon>
        <taxon>Actinomycetes</taxon>
        <taxon>Micromonosporales</taxon>
        <taxon>Micromonosporaceae</taxon>
        <taxon>Actinoplanes</taxon>
    </lineage>
</organism>
<dbReference type="RefSeq" id="WP_196415550.1">
    <property type="nucleotide sequence ID" value="NZ_JADQTO010000009.1"/>
</dbReference>
<evidence type="ECO:0000313" key="2">
    <source>
        <dbReference type="Proteomes" id="UP000598146"/>
    </source>
</evidence>
<reference evidence="1" key="1">
    <citation type="submission" date="2020-11" db="EMBL/GenBank/DDBJ databases">
        <title>Isolation and identification of active actinomycetes.</title>
        <authorList>
            <person name="Sun X."/>
        </authorList>
    </citation>
    <scope>NUCLEOTIDE SEQUENCE</scope>
    <source>
        <strain evidence="1">NEAU-A11</strain>
    </source>
</reference>
<evidence type="ECO:0000313" key="1">
    <source>
        <dbReference type="EMBL" id="MBG0563760.1"/>
    </source>
</evidence>
<gene>
    <name evidence="1" type="ORF">I4J89_20145</name>
</gene>
<dbReference type="AlphaFoldDB" id="A0A931FYM5"/>
<proteinExistence type="predicted"/>
<dbReference type="EMBL" id="JADQTO010000009">
    <property type="protein sequence ID" value="MBG0563760.1"/>
    <property type="molecule type" value="Genomic_DNA"/>
</dbReference>
<keyword evidence="2" id="KW-1185">Reference proteome</keyword>